<dbReference type="EMBL" id="HBUF01353747">
    <property type="protein sequence ID" value="CAG6715948.1"/>
    <property type="molecule type" value="Transcribed_RNA"/>
</dbReference>
<name>A0A8D8V379_9HEMI</name>
<sequence length="119" mass="13033">MYLPTLTTILLLLNRSPTTTNGNVATTFCHVCVTLVVVYDHCVPNIVAYVTDVSHSLIIIVRSSTIVLGFETECGSSCTLSALLSTVVSPCTSPSIRYIWKGRTSCLFWRLRSLSCLLC</sequence>
<evidence type="ECO:0000256" key="1">
    <source>
        <dbReference type="SAM" id="SignalP"/>
    </source>
</evidence>
<accession>A0A8D8V379</accession>
<protein>
    <recommendedName>
        <fullName evidence="3">Secreted protein</fullName>
    </recommendedName>
</protein>
<reference evidence="2" key="1">
    <citation type="submission" date="2021-05" db="EMBL/GenBank/DDBJ databases">
        <authorList>
            <person name="Alioto T."/>
            <person name="Alioto T."/>
            <person name="Gomez Garrido J."/>
        </authorList>
    </citation>
    <scope>NUCLEOTIDE SEQUENCE</scope>
</reference>
<evidence type="ECO:0008006" key="3">
    <source>
        <dbReference type="Google" id="ProtNLM"/>
    </source>
</evidence>
<dbReference type="EMBL" id="HBUF01353748">
    <property type="protein sequence ID" value="CAG6715950.1"/>
    <property type="molecule type" value="Transcribed_RNA"/>
</dbReference>
<proteinExistence type="predicted"/>
<dbReference type="EMBL" id="HBUF01353745">
    <property type="protein sequence ID" value="CAG6715944.1"/>
    <property type="molecule type" value="Transcribed_RNA"/>
</dbReference>
<feature type="chain" id="PRO_5036262273" description="Secreted protein" evidence="1">
    <location>
        <begin position="23"/>
        <end position="119"/>
    </location>
</feature>
<keyword evidence="1" id="KW-0732">Signal</keyword>
<dbReference type="AlphaFoldDB" id="A0A8D8V379"/>
<feature type="signal peptide" evidence="1">
    <location>
        <begin position="1"/>
        <end position="22"/>
    </location>
</feature>
<organism evidence="2">
    <name type="scientific">Cacopsylla melanoneura</name>
    <dbReference type="NCBI Taxonomy" id="428564"/>
    <lineage>
        <taxon>Eukaryota</taxon>
        <taxon>Metazoa</taxon>
        <taxon>Ecdysozoa</taxon>
        <taxon>Arthropoda</taxon>
        <taxon>Hexapoda</taxon>
        <taxon>Insecta</taxon>
        <taxon>Pterygota</taxon>
        <taxon>Neoptera</taxon>
        <taxon>Paraneoptera</taxon>
        <taxon>Hemiptera</taxon>
        <taxon>Sternorrhyncha</taxon>
        <taxon>Psylloidea</taxon>
        <taxon>Psyllidae</taxon>
        <taxon>Psyllinae</taxon>
        <taxon>Cacopsylla</taxon>
    </lineage>
</organism>
<evidence type="ECO:0000313" key="2">
    <source>
        <dbReference type="EMBL" id="CAG6715950.1"/>
    </source>
</evidence>